<organism evidence="10 11">
    <name type="scientific">Stakelama marina</name>
    <dbReference type="NCBI Taxonomy" id="2826939"/>
    <lineage>
        <taxon>Bacteria</taxon>
        <taxon>Pseudomonadati</taxon>
        <taxon>Pseudomonadota</taxon>
        <taxon>Alphaproteobacteria</taxon>
        <taxon>Sphingomonadales</taxon>
        <taxon>Sphingomonadaceae</taxon>
        <taxon>Stakelama</taxon>
    </lineage>
</organism>
<dbReference type="RefSeq" id="WP_284052442.1">
    <property type="nucleotide sequence ID" value="NZ_JAGRQC010000001.1"/>
</dbReference>
<evidence type="ECO:0000256" key="7">
    <source>
        <dbReference type="ARBA" id="ARBA00022840"/>
    </source>
</evidence>
<evidence type="ECO:0000256" key="4">
    <source>
        <dbReference type="ARBA" id="ARBA00022679"/>
    </source>
</evidence>
<dbReference type="PROSITE" id="PS50885">
    <property type="entry name" value="HAMP"/>
    <property type="match status" value="1"/>
</dbReference>
<evidence type="ECO:0000256" key="1">
    <source>
        <dbReference type="ARBA" id="ARBA00000085"/>
    </source>
</evidence>
<evidence type="ECO:0000256" key="3">
    <source>
        <dbReference type="ARBA" id="ARBA00022553"/>
    </source>
</evidence>
<evidence type="ECO:0000256" key="5">
    <source>
        <dbReference type="ARBA" id="ARBA00022741"/>
    </source>
</evidence>
<dbReference type="GO" id="GO:0004673">
    <property type="term" value="F:protein histidine kinase activity"/>
    <property type="evidence" value="ECO:0007669"/>
    <property type="project" value="UniProtKB-EC"/>
</dbReference>
<feature type="transmembrane region" description="Helical" evidence="8">
    <location>
        <begin position="242"/>
        <end position="264"/>
    </location>
</feature>
<dbReference type="GO" id="GO:0016020">
    <property type="term" value="C:membrane"/>
    <property type="evidence" value="ECO:0007669"/>
    <property type="project" value="InterPro"/>
</dbReference>
<dbReference type="GO" id="GO:0007165">
    <property type="term" value="P:signal transduction"/>
    <property type="evidence" value="ECO:0007669"/>
    <property type="project" value="InterPro"/>
</dbReference>
<dbReference type="EC" id="2.7.13.3" evidence="2"/>
<keyword evidence="8" id="KW-0472">Membrane</keyword>
<dbReference type="EMBL" id="JAGRQC010000001">
    <property type="protein sequence ID" value="MBR0551151.1"/>
    <property type="molecule type" value="Genomic_DNA"/>
</dbReference>
<feature type="domain" description="HAMP" evidence="9">
    <location>
        <begin position="266"/>
        <end position="320"/>
    </location>
</feature>
<dbReference type="Gene3D" id="3.30.450.20">
    <property type="entry name" value="PAS domain"/>
    <property type="match status" value="1"/>
</dbReference>
<dbReference type="AlphaFoldDB" id="A0A8T4I9V5"/>
<evidence type="ECO:0000256" key="2">
    <source>
        <dbReference type="ARBA" id="ARBA00012438"/>
    </source>
</evidence>
<feature type="transmembrane region" description="Helical" evidence="8">
    <location>
        <begin position="27"/>
        <end position="47"/>
    </location>
</feature>
<accession>A0A8T4I9V5</accession>
<protein>
    <recommendedName>
        <fullName evidence="2">histidine kinase</fullName>
        <ecNumber evidence="2">2.7.13.3</ecNumber>
    </recommendedName>
</protein>
<evidence type="ECO:0000259" key="9">
    <source>
        <dbReference type="PROSITE" id="PS50885"/>
    </source>
</evidence>
<keyword evidence="5" id="KW-0547">Nucleotide-binding</keyword>
<dbReference type="InterPro" id="IPR003660">
    <property type="entry name" value="HAMP_dom"/>
</dbReference>
<dbReference type="GO" id="GO:0005524">
    <property type="term" value="F:ATP binding"/>
    <property type="evidence" value="ECO:0007669"/>
    <property type="project" value="UniProtKB-KW"/>
</dbReference>
<keyword evidence="3" id="KW-0597">Phosphoprotein</keyword>
<keyword evidence="6 10" id="KW-0418">Kinase</keyword>
<proteinExistence type="predicted"/>
<name>A0A8T4I9V5_9SPHN</name>
<dbReference type="Proteomes" id="UP000676996">
    <property type="component" value="Unassembled WGS sequence"/>
</dbReference>
<gene>
    <name evidence="10" type="ORF">J7S20_01375</name>
</gene>
<reference evidence="10" key="1">
    <citation type="submission" date="2021-04" db="EMBL/GenBank/DDBJ databases">
        <title>Ouciella asimina sp. nov., isolated from the surface seawater in the hydrothermal field of Okinawa Trough.</title>
        <authorList>
            <person name="Shuang W."/>
        </authorList>
    </citation>
    <scope>NUCLEOTIDE SEQUENCE</scope>
    <source>
        <strain evidence="10">LXI357</strain>
    </source>
</reference>
<dbReference type="Pfam" id="PF07568">
    <property type="entry name" value="HisKA_2"/>
    <property type="match status" value="1"/>
</dbReference>
<keyword evidence="4" id="KW-0808">Transferase</keyword>
<keyword evidence="8" id="KW-0812">Transmembrane</keyword>
<evidence type="ECO:0000256" key="8">
    <source>
        <dbReference type="SAM" id="Phobius"/>
    </source>
</evidence>
<dbReference type="PANTHER" id="PTHR41523:SF8">
    <property type="entry name" value="ETHYLENE RESPONSE SENSOR PROTEIN"/>
    <property type="match status" value="1"/>
</dbReference>
<sequence length="527" mass="56809">MTERNQRSSRPDKSTSALARLPTGGKVFLILSAALLPLATIVFFASLQTTRLADVEARARLRVAAAEGSRALSNELLGDMTALRVALNALDQDPENRPSCARAQGVFAQQFAAGTQFSIYGSDGKLLCGSAIRPGLMPEITSPRLTAMLVPGQGLSIAVAGHRAGSYAVAFFPLDFLARVSRPSGFMPPYAATLVRGDEALSLQELTAKGPLDRRERQTVDLGVDGIAMQMSVRSAPISSPVIVTMLLPLIMWAAAAGIAWFVVDRLLIRPLRRLRARVDAYHPGEVIELPPTSAVPAVEIRELGNSFRDISETVRTHEADLAQGLVQQTRLTREVHHRVKNNLQVIASLINFHARSAKGDEASSAYSTIQRRVDALAVVHRHHYAAVEAHHGIEIRSVIGELASNLRATAPEDSAQLGLTLDLDPFLVSQDTAVAVAFLLTELIELAMKCDSRAKVAILLKPSDSDGLATLSVESPALMESPVFDQLNDTRYGRVIAGLARQLRGTLHHDPMTGTYEIAISIKGVS</sequence>
<comment type="caution">
    <text evidence="10">The sequence shown here is derived from an EMBL/GenBank/DDBJ whole genome shotgun (WGS) entry which is preliminary data.</text>
</comment>
<keyword evidence="7" id="KW-0067">ATP-binding</keyword>
<evidence type="ECO:0000313" key="10">
    <source>
        <dbReference type="EMBL" id="MBR0551151.1"/>
    </source>
</evidence>
<evidence type="ECO:0000313" key="11">
    <source>
        <dbReference type="Proteomes" id="UP000676996"/>
    </source>
</evidence>
<dbReference type="PANTHER" id="PTHR41523">
    <property type="entry name" value="TWO-COMPONENT SYSTEM SENSOR PROTEIN"/>
    <property type="match status" value="1"/>
</dbReference>
<comment type="catalytic activity">
    <reaction evidence="1">
        <text>ATP + protein L-histidine = ADP + protein N-phospho-L-histidine.</text>
        <dbReference type="EC" id="2.7.13.3"/>
    </reaction>
</comment>
<keyword evidence="8" id="KW-1133">Transmembrane helix</keyword>
<dbReference type="InterPro" id="IPR011495">
    <property type="entry name" value="Sig_transdc_His_kin_sub2_dim/P"/>
</dbReference>
<evidence type="ECO:0000256" key="6">
    <source>
        <dbReference type="ARBA" id="ARBA00022777"/>
    </source>
</evidence>
<keyword evidence="11" id="KW-1185">Reference proteome</keyword>